<evidence type="ECO:0000256" key="9">
    <source>
        <dbReference type="SAM" id="MobiDB-lite"/>
    </source>
</evidence>
<name>A0A1E4U377_PACTA</name>
<keyword evidence="7 8" id="KW-0131">Cell cycle</keyword>
<dbReference type="GO" id="GO:0000076">
    <property type="term" value="P:DNA replication checkpoint signaling"/>
    <property type="evidence" value="ECO:0007669"/>
    <property type="project" value="UniProtKB-UniRule"/>
</dbReference>
<keyword evidence="6 8" id="KW-0539">Nucleus</keyword>
<dbReference type="GO" id="GO:0006974">
    <property type="term" value="P:DNA damage response"/>
    <property type="evidence" value="ECO:0007669"/>
    <property type="project" value="UniProtKB-KW"/>
</dbReference>
<dbReference type="InterPro" id="IPR040038">
    <property type="entry name" value="TIPIN/Csm3/Swi3"/>
</dbReference>
<dbReference type="PANTHER" id="PTHR13220:SF11">
    <property type="entry name" value="TIMELESS-INTERACTING PROTEIN"/>
    <property type="match status" value="1"/>
</dbReference>
<reference evidence="12" key="1">
    <citation type="submission" date="2016-05" db="EMBL/GenBank/DDBJ databases">
        <title>Comparative genomics of biotechnologically important yeasts.</title>
        <authorList>
            <consortium name="DOE Joint Genome Institute"/>
            <person name="Riley R."/>
            <person name="Haridas S."/>
            <person name="Wolfe K.H."/>
            <person name="Lopes M.R."/>
            <person name="Hittinger C.T."/>
            <person name="Goker M."/>
            <person name="Salamov A."/>
            <person name="Wisecaver J."/>
            <person name="Long T.M."/>
            <person name="Aerts A.L."/>
            <person name="Barry K."/>
            <person name="Choi C."/>
            <person name="Clum A."/>
            <person name="Coughlan A.Y."/>
            <person name="Deshpande S."/>
            <person name="Douglass A.P."/>
            <person name="Hanson S.J."/>
            <person name="Klenk H.-P."/>
            <person name="Labutti K."/>
            <person name="Lapidus A."/>
            <person name="Lindquist E."/>
            <person name="Lipzen A."/>
            <person name="Meier-Kolthoff J.P."/>
            <person name="Ohm R.A."/>
            <person name="Otillar R.P."/>
            <person name="Pangilinan J."/>
            <person name="Peng Y."/>
            <person name="Rokas A."/>
            <person name="Rosa C.A."/>
            <person name="Scheuner C."/>
            <person name="Sibirny A.A."/>
            <person name="Slot J.C."/>
            <person name="Stielow J.B."/>
            <person name="Sun H."/>
            <person name="Kurtzman C.P."/>
            <person name="Blackwell M."/>
            <person name="Grigoriev I.V."/>
            <person name="Jeffries T.W."/>
        </authorList>
    </citation>
    <scope>NUCLEOTIDE SEQUENCE [LARGE SCALE GENOMIC DNA]</scope>
    <source>
        <strain evidence="12">NRRL Y-2460</strain>
    </source>
</reference>
<proteinExistence type="inferred from homology"/>
<sequence length="343" mass="38934">MELEQESSFSHRGLYNGFEEEHPDSPEAHQEVSSSHNDILGLEKEVQIKTRRKLVTLNQDKLLSRNGLPYIQKNYKRIKLHHGKDYGSSVGKSGDFTSSHYYKNLSNILQFYQLWAHNLFPKANFTDFIKLANRQSSGNSAKVHIYRRGFIEAEICRVFPDDAIVVGQQQDATYEANDNDNANENENDNGAGINSGEPLSPELNNNSLPGERDEIINNDDSLISRTNGLFVGEEDNDEEELYTTSKRNNIVLGSDAEDHGNRDQPAITSNNQGNENVQQEDEFSDEDADFTELLNKKAEKISTGQLHQENEEEFPSMAEGFESRQAQEDEYEDEMDVLRAMGM</sequence>
<organism evidence="11 12">
    <name type="scientific">Pachysolen tannophilus NRRL Y-2460</name>
    <dbReference type="NCBI Taxonomy" id="669874"/>
    <lineage>
        <taxon>Eukaryota</taxon>
        <taxon>Fungi</taxon>
        <taxon>Dikarya</taxon>
        <taxon>Ascomycota</taxon>
        <taxon>Saccharomycotina</taxon>
        <taxon>Pichiomycetes</taxon>
        <taxon>Pachysolenaceae</taxon>
        <taxon>Pachysolen</taxon>
    </lineage>
</organism>
<feature type="compositionally biased region" description="Basic and acidic residues" evidence="9">
    <location>
        <begin position="19"/>
        <end position="30"/>
    </location>
</feature>
<evidence type="ECO:0000256" key="8">
    <source>
        <dbReference type="RuleBase" id="RU366049"/>
    </source>
</evidence>
<gene>
    <name evidence="11" type="ORF">PACTADRAFT_48205</name>
</gene>
<dbReference type="InterPro" id="IPR012923">
    <property type="entry name" value="Csm3"/>
</dbReference>
<dbReference type="EMBL" id="KV454011">
    <property type="protein sequence ID" value="ODV98439.1"/>
    <property type="molecule type" value="Genomic_DNA"/>
</dbReference>
<dbReference type="STRING" id="669874.A0A1E4U377"/>
<dbReference type="Proteomes" id="UP000094236">
    <property type="component" value="Unassembled WGS sequence"/>
</dbReference>
<comment type="subcellular location">
    <subcellularLocation>
        <location evidence="1 8">Nucleus</location>
    </subcellularLocation>
</comment>
<feature type="compositionally biased region" description="Polar residues" evidence="9">
    <location>
        <begin position="1"/>
        <end position="10"/>
    </location>
</feature>
<dbReference type="Pfam" id="PF07962">
    <property type="entry name" value="Swi3"/>
    <property type="match status" value="1"/>
</dbReference>
<evidence type="ECO:0000256" key="6">
    <source>
        <dbReference type="ARBA" id="ARBA00023242"/>
    </source>
</evidence>
<keyword evidence="5" id="KW-0236">DNA replication inhibitor</keyword>
<evidence type="ECO:0000256" key="3">
    <source>
        <dbReference type="ARBA" id="ARBA00011217"/>
    </source>
</evidence>
<evidence type="ECO:0000256" key="7">
    <source>
        <dbReference type="ARBA" id="ARBA00023306"/>
    </source>
</evidence>
<dbReference type="OrthoDB" id="437078at2759"/>
<comment type="subunit">
    <text evidence="3">Component of the fork protection complex (FPC) consisting of TOF1 and CSM3.</text>
</comment>
<dbReference type="GO" id="GO:0031297">
    <property type="term" value="P:replication fork processing"/>
    <property type="evidence" value="ECO:0007669"/>
    <property type="project" value="UniProtKB-UniRule"/>
</dbReference>
<feature type="compositionally biased region" description="Acidic residues" evidence="9">
    <location>
        <begin position="177"/>
        <end position="187"/>
    </location>
</feature>
<feature type="region of interest" description="Disordered" evidence="9">
    <location>
        <begin position="176"/>
        <end position="213"/>
    </location>
</feature>
<keyword evidence="12" id="KW-1185">Reference proteome</keyword>
<feature type="region of interest" description="Disordered" evidence="9">
    <location>
        <begin position="1"/>
        <end position="35"/>
    </location>
</feature>
<keyword evidence="4 8" id="KW-0227">DNA damage</keyword>
<evidence type="ECO:0000313" key="12">
    <source>
        <dbReference type="Proteomes" id="UP000094236"/>
    </source>
</evidence>
<feature type="region of interest" description="Disordered" evidence="9">
    <location>
        <begin position="254"/>
        <end position="284"/>
    </location>
</feature>
<dbReference type="PANTHER" id="PTHR13220">
    <property type="entry name" value="TIMELESS INTERACTING-RELATED"/>
    <property type="match status" value="1"/>
</dbReference>
<comment type="similarity">
    <text evidence="2 8">Belongs to the CSM3 family.</text>
</comment>
<comment type="function">
    <text evidence="8">Plays an important role in the control of DNA replication and the maintenance of replication fork stability.</text>
</comment>
<feature type="domain" description="Chromosome segregation in meiosis protein 3" evidence="10">
    <location>
        <begin position="57"/>
        <end position="154"/>
    </location>
</feature>
<evidence type="ECO:0000313" key="11">
    <source>
        <dbReference type="EMBL" id="ODV98439.1"/>
    </source>
</evidence>
<evidence type="ECO:0000256" key="4">
    <source>
        <dbReference type="ARBA" id="ARBA00022763"/>
    </source>
</evidence>
<evidence type="ECO:0000256" key="5">
    <source>
        <dbReference type="ARBA" id="ARBA00022880"/>
    </source>
</evidence>
<dbReference type="GO" id="GO:0031298">
    <property type="term" value="C:replication fork protection complex"/>
    <property type="evidence" value="ECO:0007669"/>
    <property type="project" value="TreeGrafter"/>
</dbReference>
<dbReference type="GO" id="GO:0043111">
    <property type="term" value="P:replication fork arrest"/>
    <property type="evidence" value="ECO:0007669"/>
    <property type="project" value="TreeGrafter"/>
</dbReference>
<evidence type="ECO:0000256" key="1">
    <source>
        <dbReference type="ARBA" id="ARBA00004123"/>
    </source>
</evidence>
<protein>
    <recommendedName>
        <fullName evidence="8">Chromosome segregation in meiosis protein</fullName>
    </recommendedName>
</protein>
<feature type="compositionally biased region" description="Polar residues" evidence="9">
    <location>
        <begin position="266"/>
        <end position="277"/>
    </location>
</feature>
<accession>A0A1E4U377</accession>
<evidence type="ECO:0000256" key="2">
    <source>
        <dbReference type="ARBA" id="ARBA00006075"/>
    </source>
</evidence>
<evidence type="ECO:0000259" key="10">
    <source>
        <dbReference type="Pfam" id="PF07962"/>
    </source>
</evidence>
<dbReference type="GO" id="GO:0003677">
    <property type="term" value="F:DNA binding"/>
    <property type="evidence" value="ECO:0007669"/>
    <property type="project" value="TreeGrafter"/>
</dbReference>
<dbReference type="AlphaFoldDB" id="A0A1E4U377"/>
<feature type="region of interest" description="Disordered" evidence="9">
    <location>
        <begin position="301"/>
        <end position="331"/>
    </location>
</feature>